<keyword evidence="2" id="KW-0143">Chaperone</keyword>
<evidence type="ECO:0000313" key="4">
    <source>
        <dbReference type="EMBL" id="GFH14679.1"/>
    </source>
</evidence>
<dbReference type="GO" id="GO:0006334">
    <property type="term" value="P:nucleosome assembly"/>
    <property type="evidence" value="ECO:0007669"/>
    <property type="project" value="InterPro"/>
</dbReference>
<reference evidence="4 5" key="1">
    <citation type="submission" date="2020-02" db="EMBL/GenBank/DDBJ databases">
        <title>Draft genome sequence of Haematococcus lacustris strain NIES-144.</title>
        <authorList>
            <person name="Morimoto D."/>
            <person name="Nakagawa S."/>
            <person name="Yoshida T."/>
            <person name="Sawayama S."/>
        </authorList>
    </citation>
    <scope>NUCLEOTIDE SEQUENCE [LARGE SCALE GENOMIC DNA]</scope>
    <source>
        <strain evidence="4 5">NIES-144</strain>
    </source>
</reference>
<accession>A0A699Z6D3</accession>
<evidence type="ECO:0000256" key="1">
    <source>
        <dbReference type="ARBA" id="ARBA00009947"/>
    </source>
</evidence>
<dbReference type="SUPFAM" id="SSF143113">
    <property type="entry name" value="NAP-like"/>
    <property type="match status" value="1"/>
</dbReference>
<sequence>MSTDAIEKKLQELGLGSSPAEFLDSLTVLVKRRVEALQELQGKHEELSGEFRKELALLEAKYERLYDKGIPEFWLTALLKCDVTAELIKDKDIEVLKYLKDIMVLEKAYHMLPEDDGVLEKAEGTKIEWKAGRDVTIKIMKKKPKKGAKPDTKPQIKTEKVDSFFNFFSPPELPDDDEEIDEEVMDELQATIEADYEVGAVIREKLIPNAVGWFTGEAVDEENAFGMEDYDEEDE</sequence>
<organism evidence="4 5">
    <name type="scientific">Haematococcus lacustris</name>
    <name type="common">Green alga</name>
    <name type="synonym">Haematococcus pluvialis</name>
    <dbReference type="NCBI Taxonomy" id="44745"/>
    <lineage>
        <taxon>Eukaryota</taxon>
        <taxon>Viridiplantae</taxon>
        <taxon>Chlorophyta</taxon>
        <taxon>core chlorophytes</taxon>
        <taxon>Chlorophyceae</taxon>
        <taxon>CS clade</taxon>
        <taxon>Chlamydomonadales</taxon>
        <taxon>Haematococcaceae</taxon>
        <taxon>Haematococcus</taxon>
    </lineage>
</organism>
<evidence type="ECO:0000313" key="5">
    <source>
        <dbReference type="Proteomes" id="UP000485058"/>
    </source>
</evidence>
<dbReference type="Gene3D" id="1.20.5.1500">
    <property type="match status" value="1"/>
</dbReference>
<evidence type="ECO:0000256" key="2">
    <source>
        <dbReference type="ARBA" id="ARBA00023186"/>
    </source>
</evidence>
<dbReference type="EMBL" id="BLLF01000754">
    <property type="protein sequence ID" value="GFH14679.1"/>
    <property type="molecule type" value="Genomic_DNA"/>
</dbReference>
<dbReference type="PANTHER" id="PTHR11875">
    <property type="entry name" value="TESTIS-SPECIFIC Y-ENCODED PROTEIN"/>
    <property type="match status" value="1"/>
</dbReference>
<dbReference type="InterPro" id="IPR002164">
    <property type="entry name" value="NAP_family"/>
</dbReference>
<comment type="caution">
    <text evidence="4">The sequence shown here is derived from an EMBL/GenBank/DDBJ whole genome shotgun (WGS) entry which is preliminary data.</text>
</comment>
<evidence type="ECO:0000256" key="3">
    <source>
        <dbReference type="RuleBase" id="RU003876"/>
    </source>
</evidence>
<dbReference type="GO" id="GO:0005634">
    <property type="term" value="C:nucleus"/>
    <property type="evidence" value="ECO:0007669"/>
    <property type="project" value="InterPro"/>
</dbReference>
<dbReference type="GO" id="GO:0000724">
    <property type="term" value="P:double-strand break repair via homologous recombination"/>
    <property type="evidence" value="ECO:0007669"/>
    <property type="project" value="UniProtKB-ARBA"/>
</dbReference>
<comment type="similarity">
    <text evidence="1 3">Belongs to the nucleosome assembly protein (NAP) family.</text>
</comment>
<dbReference type="GO" id="GO:0042393">
    <property type="term" value="F:histone binding"/>
    <property type="evidence" value="ECO:0007669"/>
    <property type="project" value="UniProtKB-ARBA"/>
</dbReference>
<feature type="non-terminal residue" evidence="4">
    <location>
        <position position="1"/>
    </location>
</feature>
<dbReference type="Proteomes" id="UP000485058">
    <property type="component" value="Unassembled WGS sequence"/>
</dbReference>
<evidence type="ECO:0008006" key="6">
    <source>
        <dbReference type="Google" id="ProtNLM"/>
    </source>
</evidence>
<proteinExistence type="inferred from homology"/>
<dbReference type="Gene3D" id="3.30.1120.90">
    <property type="entry name" value="Nucleosome assembly protein"/>
    <property type="match status" value="2"/>
</dbReference>
<protein>
    <recommendedName>
        <fullName evidence="6">Nucleosome assembly protein</fullName>
    </recommendedName>
</protein>
<keyword evidence="5" id="KW-1185">Reference proteome</keyword>
<name>A0A699Z6D3_HAELA</name>
<dbReference type="InterPro" id="IPR037231">
    <property type="entry name" value="NAP-like_sf"/>
</dbReference>
<gene>
    <name evidence="4" type="ORF">HaLaN_10781</name>
</gene>
<dbReference type="Pfam" id="PF00956">
    <property type="entry name" value="NAP"/>
    <property type="match status" value="1"/>
</dbReference>
<dbReference type="AlphaFoldDB" id="A0A699Z6D3"/>